<evidence type="ECO:0000256" key="2">
    <source>
        <dbReference type="ARBA" id="ARBA00005341"/>
    </source>
</evidence>
<dbReference type="PANTHER" id="PTHR11337:SF8">
    <property type="entry name" value="VISGUN, ISOFORM E"/>
    <property type="match status" value="1"/>
</dbReference>
<evidence type="ECO:0000256" key="3">
    <source>
        <dbReference type="ARBA" id="ARBA00022692"/>
    </source>
</evidence>
<accession>A0A6J8CG20</accession>
<protein>
    <submittedName>
        <fullName evidence="9">CD164</fullName>
    </submittedName>
</protein>
<evidence type="ECO:0000256" key="7">
    <source>
        <dbReference type="ARBA" id="ARBA00023180"/>
    </source>
</evidence>
<dbReference type="PANTHER" id="PTHR11337">
    <property type="entry name" value="MUCIN/PORIMIN"/>
    <property type="match status" value="1"/>
</dbReference>
<keyword evidence="5 8" id="KW-1133">Transmembrane helix</keyword>
<dbReference type="Proteomes" id="UP000507470">
    <property type="component" value="Unassembled WGS sequence"/>
</dbReference>
<comment type="similarity">
    <text evidence="2">Belongs to the CD164 family.</text>
</comment>
<evidence type="ECO:0000256" key="8">
    <source>
        <dbReference type="SAM" id="Phobius"/>
    </source>
</evidence>
<evidence type="ECO:0000256" key="4">
    <source>
        <dbReference type="ARBA" id="ARBA00022729"/>
    </source>
</evidence>
<dbReference type="GO" id="GO:0016020">
    <property type="term" value="C:membrane"/>
    <property type="evidence" value="ECO:0007669"/>
    <property type="project" value="UniProtKB-SubCell"/>
</dbReference>
<comment type="subcellular location">
    <subcellularLocation>
        <location evidence="1">Membrane</location>
        <topology evidence="1">Single-pass type I membrane protein</topology>
    </subcellularLocation>
</comment>
<keyword evidence="3 8" id="KW-0812">Transmembrane</keyword>
<keyword evidence="10" id="KW-1185">Reference proteome</keyword>
<dbReference type="OrthoDB" id="6160056at2759"/>
<keyword evidence="4" id="KW-0732">Signal</keyword>
<dbReference type="InterPro" id="IPR007947">
    <property type="entry name" value="CD164_MGC24"/>
</dbReference>
<evidence type="ECO:0000256" key="5">
    <source>
        <dbReference type="ARBA" id="ARBA00022989"/>
    </source>
</evidence>
<dbReference type="AlphaFoldDB" id="A0A6J8CG20"/>
<keyword evidence="7" id="KW-0325">Glycoprotein</keyword>
<feature type="transmembrane region" description="Helical" evidence="8">
    <location>
        <begin position="115"/>
        <end position="136"/>
    </location>
</feature>
<keyword evidence="6 8" id="KW-0472">Membrane</keyword>
<dbReference type="Pfam" id="PF05283">
    <property type="entry name" value="MGC-24"/>
    <property type="match status" value="1"/>
</dbReference>
<dbReference type="EMBL" id="CACVKT020005320">
    <property type="protein sequence ID" value="CAC5394611.1"/>
    <property type="molecule type" value="Genomic_DNA"/>
</dbReference>
<sequence>MSDVTCTPKLDQCEDKTTTSAPLTTKKPTPEPVFEECLTLKNRTDCCGNLLYRCIFVNCNGTTTKQTYKGCYSASNQTTIQTDCGTTSYVDSCAATTPSAITTASPSTDKRHFDGASFIGGIVLCAGIILIIFFVMKWYRSRQASSNYHQM</sequence>
<gene>
    <name evidence="9" type="ORF">MCOR_29343</name>
</gene>
<evidence type="ECO:0000256" key="1">
    <source>
        <dbReference type="ARBA" id="ARBA00004479"/>
    </source>
</evidence>
<evidence type="ECO:0000256" key="6">
    <source>
        <dbReference type="ARBA" id="ARBA00023136"/>
    </source>
</evidence>
<organism evidence="9 10">
    <name type="scientific">Mytilus coruscus</name>
    <name type="common">Sea mussel</name>
    <dbReference type="NCBI Taxonomy" id="42192"/>
    <lineage>
        <taxon>Eukaryota</taxon>
        <taxon>Metazoa</taxon>
        <taxon>Spiralia</taxon>
        <taxon>Lophotrochozoa</taxon>
        <taxon>Mollusca</taxon>
        <taxon>Bivalvia</taxon>
        <taxon>Autobranchia</taxon>
        <taxon>Pteriomorphia</taxon>
        <taxon>Mytilida</taxon>
        <taxon>Mytiloidea</taxon>
        <taxon>Mytilidae</taxon>
        <taxon>Mytilinae</taxon>
        <taxon>Mytilus</taxon>
    </lineage>
</organism>
<evidence type="ECO:0000313" key="9">
    <source>
        <dbReference type="EMBL" id="CAC5394611.1"/>
    </source>
</evidence>
<evidence type="ECO:0000313" key="10">
    <source>
        <dbReference type="Proteomes" id="UP000507470"/>
    </source>
</evidence>
<name>A0A6J8CG20_MYTCO</name>
<dbReference type="GO" id="GO:0031410">
    <property type="term" value="C:cytoplasmic vesicle"/>
    <property type="evidence" value="ECO:0007669"/>
    <property type="project" value="TreeGrafter"/>
</dbReference>
<proteinExistence type="inferred from homology"/>
<reference evidence="9 10" key="1">
    <citation type="submission" date="2020-06" db="EMBL/GenBank/DDBJ databases">
        <authorList>
            <person name="Li R."/>
            <person name="Bekaert M."/>
        </authorList>
    </citation>
    <scope>NUCLEOTIDE SEQUENCE [LARGE SCALE GENOMIC DNA]</scope>
    <source>
        <strain evidence="10">wild</strain>
    </source>
</reference>